<dbReference type="InterPro" id="IPR047090">
    <property type="entry name" value="AspRS_core"/>
</dbReference>
<dbReference type="InterPro" id="IPR012340">
    <property type="entry name" value="NA-bd_OB-fold"/>
</dbReference>
<dbReference type="InterPro" id="IPR004524">
    <property type="entry name" value="Asp-tRNA-ligase_1"/>
</dbReference>
<comment type="caution">
    <text evidence="8">The sequence shown here is derived from an EMBL/GenBank/DDBJ whole genome shotgun (WGS) entry which is preliminary data.</text>
</comment>
<dbReference type="SUPFAM" id="SSF50249">
    <property type="entry name" value="Nucleic acid-binding proteins"/>
    <property type="match status" value="1"/>
</dbReference>
<dbReference type="SUPFAM" id="SSF55681">
    <property type="entry name" value="Class II aaRS and biotin synthetases"/>
    <property type="match status" value="1"/>
</dbReference>
<dbReference type="EMBL" id="JBJQND010000013">
    <property type="protein sequence ID" value="KAL3858497.1"/>
    <property type="molecule type" value="Genomic_DNA"/>
</dbReference>
<evidence type="ECO:0000256" key="5">
    <source>
        <dbReference type="ARBA" id="ARBA00022917"/>
    </source>
</evidence>
<keyword evidence="4" id="KW-0067">ATP-binding</keyword>
<comment type="similarity">
    <text evidence="1">Belongs to the class-II aminoacyl-tRNA synthetase family. Type 1 subfamily.</text>
</comment>
<dbReference type="InterPro" id="IPR045864">
    <property type="entry name" value="aa-tRNA-synth_II/BPL/LPL"/>
</dbReference>
<dbReference type="InterPro" id="IPR006195">
    <property type="entry name" value="aa-tRNA-synth_II"/>
</dbReference>
<dbReference type="InterPro" id="IPR004115">
    <property type="entry name" value="GAD-like_sf"/>
</dbReference>
<dbReference type="GO" id="GO:0005524">
    <property type="term" value="F:ATP binding"/>
    <property type="evidence" value="ECO:0007669"/>
    <property type="project" value="UniProtKB-KW"/>
</dbReference>
<evidence type="ECO:0000256" key="2">
    <source>
        <dbReference type="ARBA" id="ARBA00022598"/>
    </source>
</evidence>
<dbReference type="PANTHER" id="PTHR22594:SF5">
    <property type="entry name" value="ASPARTATE--TRNA LIGASE, MITOCHONDRIAL"/>
    <property type="match status" value="1"/>
</dbReference>
<dbReference type="GO" id="GO:0005737">
    <property type="term" value="C:cytoplasm"/>
    <property type="evidence" value="ECO:0007669"/>
    <property type="project" value="UniProtKB-ARBA"/>
</dbReference>
<dbReference type="Gene3D" id="3.30.1360.30">
    <property type="entry name" value="GAD-like domain"/>
    <property type="match status" value="1"/>
</dbReference>
<dbReference type="SUPFAM" id="SSF55261">
    <property type="entry name" value="GAD domain-like"/>
    <property type="match status" value="1"/>
</dbReference>
<keyword evidence="6" id="KW-0030">Aminoacyl-tRNA synthetase</keyword>
<dbReference type="NCBIfam" id="NF001750">
    <property type="entry name" value="PRK00476.1"/>
    <property type="match status" value="1"/>
</dbReference>
<dbReference type="PRINTS" id="PR01042">
    <property type="entry name" value="TRNASYNTHASP"/>
</dbReference>
<evidence type="ECO:0000313" key="9">
    <source>
        <dbReference type="Proteomes" id="UP001634394"/>
    </source>
</evidence>
<keyword evidence="2" id="KW-0436">Ligase</keyword>
<dbReference type="Proteomes" id="UP001634394">
    <property type="component" value="Unassembled WGS sequence"/>
</dbReference>
<keyword evidence="9" id="KW-1185">Reference proteome</keyword>
<proteinExistence type="inferred from homology"/>
<sequence length="640" mass="73237">MHFVGAVIHTGASMSLRKLFSIRGMVLPRTCKQLGNRLYLHNNVSYTHRTHTCGELRETDIGKTVQLSGWLQYHRMGGLFLILRDWQGLVQCVVSQGKESLLSLAKDLNYETVVEVHGKVHARPEGQENKTLETGMIEVHVEDIKILNNSIKDLPFDIREFHDVKESLRMEYRYLDLRTKRLQRNMRLRSSMIMKMREFLCNKHGFVDVETPTLFRRTPGGAKEFIVPSRLPGKFYSLPQSPQQFKQLLMVGGIDRYFQVAKCYRDEGAKPERQPEFTQLDIEMSFVEMEGIEFLIEDLLHFSWPEDLEGRPETPFPRLTYEQAMRWYGTDKPDTRFDMKLMDVTKCLHDSGVQQFDRLSAESSIVAFRVPKGADHMSLKNVQTLKETALKIDHGKNKINIIDVRVGQNGEWKSSISKHIKPDSRERLAAATHLQSGDILFFAAGQGIKHNEILGRLRLECAHHLETQGIQVRNKDKFNFLWVQDFPLFLPKDDGDGLESAHHPFTAPRLEDLDLLKTHPEKVHGQHYDLVLNGNEVGGGSIRIHNADLQRYILQDILKEDPSELKHLLEALSMGCPPHGGIALGLDRLFACLCNCDTIRDVIAFPKSSDGKDLMSQAPSPVSKADLERYHIQIKTESEK</sequence>
<dbReference type="Pfam" id="PF02938">
    <property type="entry name" value="GAD"/>
    <property type="match status" value="1"/>
</dbReference>
<evidence type="ECO:0000256" key="3">
    <source>
        <dbReference type="ARBA" id="ARBA00022741"/>
    </source>
</evidence>
<dbReference type="InterPro" id="IPR029351">
    <property type="entry name" value="GAD_dom"/>
</dbReference>
<dbReference type="CDD" id="cd04317">
    <property type="entry name" value="EcAspRS_like_N"/>
    <property type="match status" value="1"/>
</dbReference>
<reference evidence="8 9" key="1">
    <citation type="submission" date="2024-11" db="EMBL/GenBank/DDBJ databases">
        <title>Chromosome-level genome assembly of the freshwater bivalve Anodonta woodiana.</title>
        <authorList>
            <person name="Chen X."/>
        </authorList>
    </citation>
    <scope>NUCLEOTIDE SEQUENCE [LARGE SCALE GENOMIC DNA]</scope>
    <source>
        <strain evidence="8">MN2024</strain>
        <tissue evidence="8">Gills</tissue>
    </source>
</reference>
<evidence type="ECO:0000256" key="1">
    <source>
        <dbReference type="ARBA" id="ARBA00006303"/>
    </source>
</evidence>
<dbReference type="HAMAP" id="MF_00044">
    <property type="entry name" value="Asp_tRNA_synth_type1"/>
    <property type="match status" value="1"/>
</dbReference>
<dbReference type="GO" id="GO:0006412">
    <property type="term" value="P:translation"/>
    <property type="evidence" value="ECO:0007669"/>
    <property type="project" value="UniProtKB-KW"/>
</dbReference>
<protein>
    <recommendedName>
        <fullName evidence="7">Aminoacyl-transfer RNA synthetases class-II family profile domain-containing protein</fullName>
    </recommendedName>
</protein>
<keyword evidence="3" id="KW-0547">Nucleotide-binding</keyword>
<dbReference type="GO" id="GO:0004812">
    <property type="term" value="F:aminoacyl-tRNA ligase activity"/>
    <property type="evidence" value="ECO:0007669"/>
    <property type="project" value="UniProtKB-KW"/>
</dbReference>
<organism evidence="8 9">
    <name type="scientific">Sinanodonta woodiana</name>
    <name type="common">Chinese pond mussel</name>
    <name type="synonym">Anodonta woodiana</name>
    <dbReference type="NCBI Taxonomy" id="1069815"/>
    <lineage>
        <taxon>Eukaryota</taxon>
        <taxon>Metazoa</taxon>
        <taxon>Spiralia</taxon>
        <taxon>Lophotrochozoa</taxon>
        <taxon>Mollusca</taxon>
        <taxon>Bivalvia</taxon>
        <taxon>Autobranchia</taxon>
        <taxon>Heteroconchia</taxon>
        <taxon>Palaeoheterodonta</taxon>
        <taxon>Unionida</taxon>
        <taxon>Unionoidea</taxon>
        <taxon>Unionidae</taxon>
        <taxon>Unioninae</taxon>
        <taxon>Sinanodonta</taxon>
    </lineage>
</organism>
<dbReference type="InterPro" id="IPR047089">
    <property type="entry name" value="Asp-tRNA-ligase_1_N"/>
</dbReference>
<accession>A0ABD3VA91</accession>
<dbReference type="PROSITE" id="PS50862">
    <property type="entry name" value="AA_TRNA_LIGASE_II"/>
    <property type="match status" value="1"/>
</dbReference>
<dbReference type="Pfam" id="PF00152">
    <property type="entry name" value="tRNA-synt_2"/>
    <property type="match status" value="1"/>
</dbReference>
<name>A0ABD3VA91_SINWO</name>
<dbReference type="NCBIfam" id="TIGR00459">
    <property type="entry name" value="aspS_bact"/>
    <property type="match status" value="1"/>
</dbReference>
<feature type="domain" description="Aminoacyl-transfer RNA synthetases class-II family profile" evidence="7">
    <location>
        <begin position="186"/>
        <end position="606"/>
    </location>
</feature>
<evidence type="ECO:0000259" key="7">
    <source>
        <dbReference type="PROSITE" id="PS50862"/>
    </source>
</evidence>
<dbReference type="CDD" id="cd00777">
    <property type="entry name" value="AspRS_core"/>
    <property type="match status" value="1"/>
</dbReference>
<evidence type="ECO:0000256" key="6">
    <source>
        <dbReference type="ARBA" id="ARBA00023146"/>
    </source>
</evidence>
<dbReference type="AlphaFoldDB" id="A0ABD3VA91"/>
<dbReference type="InterPro" id="IPR004365">
    <property type="entry name" value="NA-bd_OB_tRNA"/>
</dbReference>
<evidence type="ECO:0000256" key="4">
    <source>
        <dbReference type="ARBA" id="ARBA00022840"/>
    </source>
</evidence>
<gene>
    <name evidence="8" type="ORF">ACJMK2_013085</name>
</gene>
<dbReference type="Gene3D" id="2.40.50.140">
    <property type="entry name" value="Nucleic acid-binding proteins"/>
    <property type="match status" value="1"/>
</dbReference>
<dbReference type="PANTHER" id="PTHR22594">
    <property type="entry name" value="ASPARTYL/LYSYL-TRNA SYNTHETASE"/>
    <property type="match status" value="1"/>
</dbReference>
<keyword evidence="5" id="KW-0648">Protein biosynthesis</keyword>
<dbReference type="InterPro" id="IPR002312">
    <property type="entry name" value="Asp/Asn-tRNA-synth_IIb"/>
</dbReference>
<dbReference type="Pfam" id="PF01336">
    <property type="entry name" value="tRNA_anti-codon"/>
    <property type="match status" value="1"/>
</dbReference>
<dbReference type="Gene3D" id="3.30.930.10">
    <property type="entry name" value="Bira Bifunctional Protein, Domain 2"/>
    <property type="match status" value="1"/>
</dbReference>
<evidence type="ECO:0000313" key="8">
    <source>
        <dbReference type="EMBL" id="KAL3858497.1"/>
    </source>
</evidence>
<dbReference type="InterPro" id="IPR004364">
    <property type="entry name" value="Aa-tRNA-synt_II"/>
</dbReference>